<proteinExistence type="predicted"/>
<sequence length="148" mass="15574">MSHGARFGWVAAAWAVAFAGLHFFWGLGGDLGLAVSAGPDLAAERPAWFVAGGLWGVGLLCLIGALVGRALARGRAGRPIRIAGYLAGLILLVRAATVEFLLLGGSTLNDTVGPDHRFWTLTVWNPWFALGGVSFLAASLAYRTRRDA</sequence>
<keyword evidence="3" id="KW-1185">Reference proteome</keyword>
<evidence type="ECO:0000313" key="3">
    <source>
        <dbReference type="Proteomes" id="UP000624709"/>
    </source>
</evidence>
<reference evidence="2 3" key="1">
    <citation type="submission" date="2021-01" db="EMBL/GenBank/DDBJ databases">
        <title>Whole genome shotgun sequence of Actinoplanes palleronii NBRC 14916.</title>
        <authorList>
            <person name="Komaki H."/>
            <person name="Tamura T."/>
        </authorList>
    </citation>
    <scope>NUCLEOTIDE SEQUENCE [LARGE SCALE GENOMIC DNA]</scope>
    <source>
        <strain evidence="2 3">NBRC 14916</strain>
    </source>
</reference>
<dbReference type="Proteomes" id="UP000624709">
    <property type="component" value="Unassembled WGS sequence"/>
</dbReference>
<keyword evidence="1" id="KW-1133">Transmembrane helix</keyword>
<dbReference type="Pfam" id="PF13160">
    <property type="entry name" value="DUF3995"/>
    <property type="match status" value="1"/>
</dbReference>
<feature type="transmembrane region" description="Helical" evidence="1">
    <location>
        <begin position="47"/>
        <end position="71"/>
    </location>
</feature>
<evidence type="ECO:0008006" key="4">
    <source>
        <dbReference type="Google" id="ProtNLM"/>
    </source>
</evidence>
<organism evidence="2 3">
    <name type="scientific">Actinoplanes palleronii</name>
    <dbReference type="NCBI Taxonomy" id="113570"/>
    <lineage>
        <taxon>Bacteria</taxon>
        <taxon>Bacillati</taxon>
        <taxon>Actinomycetota</taxon>
        <taxon>Actinomycetes</taxon>
        <taxon>Micromonosporales</taxon>
        <taxon>Micromonosporaceae</taxon>
        <taxon>Actinoplanes</taxon>
    </lineage>
</organism>
<feature type="transmembrane region" description="Helical" evidence="1">
    <location>
        <begin position="124"/>
        <end position="142"/>
    </location>
</feature>
<dbReference type="InterPro" id="IPR025058">
    <property type="entry name" value="DUF3995"/>
</dbReference>
<feature type="transmembrane region" description="Helical" evidence="1">
    <location>
        <begin position="7"/>
        <end position="27"/>
    </location>
</feature>
<evidence type="ECO:0000256" key="1">
    <source>
        <dbReference type="SAM" id="Phobius"/>
    </source>
</evidence>
<evidence type="ECO:0000313" key="2">
    <source>
        <dbReference type="EMBL" id="GIE67137.1"/>
    </source>
</evidence>
<name>A0ABQ4B970_9ACTN</name>
<dbReference type="RefSeq" id="WP_203825669.1">
    <property type="nucleotide sequence ID" value="NZ_BAAATY010000037.1"/>
</dbReference>
<gene>
    <name evidence="2" type="ORF">Apa02nite_032450</name>
</gene>
<keyword evidence="1" id="KW-0812">Transmembrane</keyword>
<comment type="caution">
    <text evidence="2">The sequence shown here is derived from an EMBL/GenBank/DDBJ whole genome shotgun (WGS) entry which is preliminary data.</text>
</comment>
<dbReference type="EMBL" id="BOMS01000045">
    <property type="protein sequence ID" value="GIE67137.1"/>
    <property type="molecule type" value="Genomic_DNA"/>
</dbReference>
<protein>
    <recommendedName>
        <fullName evidence="4">DUF3995 domain-containing protein</fullName>
    </recommendedName>
</protein>
<accession>A0ABQ4B970</accession>
<feature type="transmembrane region" description="Helical" evidence="1">
    <location>
        <begin position="83"/>
        <end position="104"/>
    </location>
</feature>
<keyword evidence="1" id="KW-0472">Membrane</keyword>